<dbReference type="EMBL" id="BMEX01000006">
    <property type="protein sequence ID" value="GGA47467.1"/>
    <property type="molecule type" value="Genomic_DNA"/>
</dbReference>
<organism evidence="1 2">
    <name type="scientific">Kroppenstedtia guangzhouensis</name>
    <dbReference type="NCBI Taxonomy" id="1274356"/>
    <lineage>
        <taxon>Bacteria</taxon>
        <taxon>Bacillati</taxon>
        <taxon>Bacillota</taxon>
        <taxon>Bacilli</taxon>
        <taxon>Bacillales</taxon>
        <taxon>Thermoactinomycetaceae</taxon>
        <taxon>Kroppenstedtia</taxon>
    </lineage>
</organism>
<dbReference type="Proteomes" id="UP000617979">
    <property type="component" value="Unassembled WGS sequence"/>
</dbReference>
<gene>
    <name evidence="1" type="ORF">GCM10007416_20740</name>
</gene>
<sequence>MGEIMYKTVGIYRKMEDVQEFERFYISEFMPRMLKLPGVLEMKISKLVPTQLPNQDPGLQDIQLVVETYYESAETIRQLMATEEGRQLGSLLAAKGQGKIGAYVAQEYKVKSTVLRL</sequence>
<dbReference type="InterPro" id="IPR009799">
    <property type="entry name" value="EthD_dom"/>
</dbReference>
<dbReference type="Gene3D" id="3.30.70.100">
    <property type="match status" value="1"/>
</dbReference>
<dbReference type="SUPFAM" id="SSF54909">
    <property type="entry name" value="Dimeric alpha+beta barrel"/>
    <property type="match status" value="1"/>
</dbReference>
<evidence type="ECO:0000313" key="2">
    <source>
        <dbReference type="Proteomes" id="UP000617979"/>
    </source>
</evidence>
<dbReference type="InterPro" id="IPR011008">
    <property type="entry name" value="Dimeric_a/b-barrel"/>
</dbReference>
<accession>A0ABQ1GQ45</accession>
<reference evidence="2" key="1">
    <citation type="journal article" date="2019" name="Int. J. Syst. Evol. Microbiol.">
        <title>The Global Catalogue of Microorganisms (GCM) 10K type strain sequencing project: providing services to taxonomists for standard genome sequencing and annotation.</title>
        <authorList>
            <consortium name="The Broad Institute Genomics Platform"/>
            <consortium name="The Broad Institute Genome Sequencing Center for Infectious Disease"/>
            <person name="Wu L."/>
            <person name="Ma J."/>
        </authorList>
    </citation>
    <scope>NUCLEOTIDE SEQUENCE [LARGE SCALE GENOMIC DNA]</scope>
    <source>
        <strain evidence="2">CGMCC 1.12404</strain>
    </source>
</reference>
<comment type="caution">
    <text evidence="1">The sequence shown here is derived from an EMBL/GenBank/DDBJ whole genome shotgun (WGS) entry which is preliminary data.</text>
</comment>
<evidence type="ECO:0000313" key="1">
    <source>
        <dbReference type="EMBL" id="GGA47467.1"/>
    </source>
</evidence>
<protein>
    <recommendedName>
        <fullName evidence="3">EthD domain-containing protein</fullName>
    </recommendedName>
</protein>
<keyword evidence="2" id="KW-1185">Reference proteome</keyword>
<proteinExistence type="predicted"/>
<dbReference type="NCBIfam" id="TIGR02118">
    <property type="entry name" value="EthD family reductase"/>
    <property type="match status" value="1"/>
</dbReference>
<evidence type="ECO:0008006" key="3">
    <source>
        <dbReference type="Google" id="ProtNLM"/>
    </source>
</evidence>
<name>A0ABQ1GQ45_9BACL</name>